<dbReference type="AlphaFoldDB" id="A0A9X2GVW0"/>
<evidence type="ECO:0000259" key="6">
    <source>
        <dbReference type="Pfam" id="PF08281"/>
    </source>
</evidence>
<evidence type="ECO:0000256" key="2">
    <source>
        <dbReference type="ARBA" id="ARBA00023015"/>
    </source>
</evidence>
<dbReference type="Gene3D" id="1.10.10.10">
    <property type="entry name" value="Winged helix-like DNA-binding domain superfamily/Winged helix DNA-binding domain"/>
    <property type="match status" value="1"/>
</dbReference>
<dbReference type="InterPro" id="IPR013249">
    <property type="entry name" value="RNA_pol_sigma70_r4_t2"/>
</dbReference>
<dbReference type="InterPro" id="IPR007627">
    <property type="entry name" value="RNA_pol_sigma70_r2"/>
</dbReference>
<dbReference type="OrthoDB" id="3747638at2"/>
<proteinExistence type="inferred from homology"/>
<dbReference type="Pfam" id="PF04542">
    <property type="entry name" value="Sigma70_r2"/>
    <property type="match status" value="1"/>
</dbReference>
<evidence type="ECO:0000259" key="5">
    <source>
        <dbReference type="Pfam" id="PF04542"/>
    </source>
</evidence>
<feature type="domain" description="RNA polymerase sigma-70 region 2" evidence="5">
    <location>
        <begin position="23"/>
        <end position="84"/>
    </location>
</feature>
<dbReference type="Gene3D" id="1.10.1740.10">
    <property type="match status" value="1"/>
</dbReference>
<dbReference type="InterPro" id="IPR036388">
    <property type="entry name" value="WH-like_DNA-bd_sf"/>
</dbReference>
<organism evidence="7 8">
    <name type="scientific">Agromyces terreus</name>
    <dbReference type="NCBI Taxonomy" id="424795"/>
    <lineage>
        <taxon>Bacteria</taxon>
        <taxon>Bacillati</taxon>
        <taxon>Actinomycetota</taxon>
        <taxon>Actinomycetes</taxon>
        <taxon>Micrococcales</taxon>
        <taxon>Microbacteriaceae</taxon>
        <taxon>Agromyces</taxon>
    </lineage>
</organism>
<dbReference type="PANTHER" id="PTHR43133:SF25">
    <property type="entry name" value="RNA POLYMERASE SIGMA FACTOR RFAY-RELATED"/>
    <property type="match status" value="1"/>
</dbReference>
<dbReference type="CDD" id="cd06171">
    <property type="entry name" value="Sigma70_r4"/>
    <property type="match status" value="1"/>
</dbReference>
<dbReference type="GO" id="GO:0006352">
    <property type="term" value="P:DNA-templated transcription initiation"/>
    <property type="evidence" value="ECO:0007669"/>
    <property type="project" value="InterPro"/>
</dbReference>
<dbReference type="EMBL" id="JAMZDY010000001">
    <property type="protein sequence ID" value="MCP2369607.1"/>
    <property type="molecule type" value="Genomic_DNA"/>
</dbReference>
<evidence type="ECO:0000313" key="7">
    <source>
        <dbReference type="EMBL" id="MCP2369607.1"/>
    </source>
</evidence>
<dbReference type="RefSeq" id="WP_156999032.1">
    <property type="nucleotide sequence ID" value="NZ_BAAANU010000002.1"/>
</dbReference>
<dbReference type="Pfam" id="PF08281">
    <property type="entry name" value="Sigma70_r4_2"/>
    <property type="match status" value="1"/>
</dbReference>
<comment type="caution">
    <text evidence="7">The sequence shown here is derived from an EMBL/GenBank/DDBJ whole genome shotgun (WGS) entry which is preliminary data.</text>
</comment>
<dbReference type="InterPro" id="IPR039425">
    <property type="entry name" value="RNA_pol_sigma-70-like"/>
</dbReference>
<comment type="similarity">
    <text evidence="1">Belongs to the sigma-70 factor family. ECF subfamily.</text>
</comment>
<keyword evidence="2" id="KW-0805">Transcription regulation</keyword>
<dbReference type="NCBIfam" id="TIGR02937">
    <property type="entry name" value="sigma70-ECF"/>
    <property type="match status" value="1"/>
</dbReference>
<evidence type="ECO:0000256" key="1">
    <source>
        <dbReference type="ARBA" id="ARBA00010641"/>
    </source>
</evidence>
<evidence type="ECO:0000313" key="8">
    <source>
        <dbReference type="Proteomes" id="UP001139722"/>
    </source>
</evidence>
<dbReference type="InterPro" id="IPR013324">
    <property type="entry name" value="RNA_pol_sigma_r3/r4-like"/>
</dbReference>
<accession>A0A9X2GVW0</accession>
<dbReference type="InterPro" id="IPR013325">
    <property type="entry name" value="RNA_pol_sigma_r2"/>
</dbReference>
<dbReference type="SUPFAM" id="SSF88659">
    <property type="entry name" value="Sigma3 and sigma4 domains of RNA polymerase sigma factors"/>
    <property type="match status" value="1"/>
</dbReference>
<dbReference type="GO" id="GO:0003677">
    <property type="term" value="F:DNA binding"/>
    <property type="evidence" value="ECO:0007669"/>
    <property type="project" value="InterPro"/>
</dbReference>
<dbReference type="PANTHER" id="PTHR43133">
    <property type="entry name" value="RNA POLYMERASE ECF-TYPE SIGMA FACTO"/>
    <property type="match status" value="1"/>
</dbReference>
<name>A0A9X2GVW0_9MICO</name>
<dbReference type="GO" id="GO:0016987">
    <property type="term" value="F:sigma factor activity"/>
    <property type="evidence" value="ECO:0007669"/>
    <property type="project" value="UniProtKB-KW"/>
</dbReference>
<keyword evidence="3" id="KW-0731">Sigma factor</keyword>
<dbReference type="InterPro" id="IPR014284">
    <property type="entry name" value="RNA_pol_sigma-70_dom"/>
</dbReference>
<dbReference type="Proteomes" id="UP001139722">
    <property type="component" value="Unassembled WGS sequence"/>
</dbReference>
<feature type="domain" description="RNA polymerase sigma factor 70 region 4 type 2" evidence="6">
    <location>
        <begin position="113"/>
        <end position="165"/>
    </location>
</feature>
<protein>
    <submittedName>
        <fullName evidence="7">RNA polymerase sigma-70 factor (ECF subfamily)</fullName>
    </submittedName>
</protein>
<keyword evidence="4" id="KW-0804">Transcription</keyword>
<evidence type="ECO:0000256" key="3">
    <source>
        <dbReference type="ARBA" id="ARBA00023082"/>
    </source>
</evidence>
<dbReference type="SUPFAM" id="SSF88946">
    <property type="entry name" value="Sigma2 domain of RNA polymerase sigma factors"/>
    <property type="match status" value="1"/>
</dbReference>
<sequence length="183" mass="20691">MTRAALASEARLEQIIRTSAPDLLVYFERRVLPRADAADLLSETLIVAWKRVDRLPADDSEARRWMFGIAARVLLASHRTKRRRHEAVQRLRDELTRANLVAPNEVESLEEAEYVRAAIARLPPRLQELVRLIHWDGFSLVDAAAVTGTSPSTARSRYARARELLRGELSGRPDPTQATFTGR</sequence>
<evidence type="ECO:0000256" key="4">
    <source>
        <dbReference type="ARBA" id="ARBA00023163"/>
    </source>
</evidence>
<gene>
    <name evidence="7" type="ORF">BJ978_000283</name>
</gene>
<keyword evidence="8" id="KW-1185">Reference proteome</keyword>
<reference evidence="7" key="1">
    <citation type="submission" date="2022-06" db="EMBL/GenBank/DDBJ databases">
        <title>Sequencing the genomes of 1000 actinobacteria strains.</title>
        <authorList>
            <person name="Klenk H.-P."/>
        </authorList>
    </citation>
    <scope>NUCLEOTIDE SEQUENCE</scope>
    <source>
        <strain evidence="7">DSM 22016</strain>
    </source>
</reference>